<accession>A0A098R1A2</accession>
<evidence type="ECO:0000256" key="1">
    <source>
        <dbReference type="SAM" id="MobiDB-lite"/>
    </source>
</evidence>
<feature type="compositionally biased region" description="Basic and acidic residues" evidence="1">
    <location>
        <begin position="1"/>
        <end position="13"/>
    </location>
</feature>
<keyword evidence="2" id="KW-0812">Transmembrane</keyword>
<dbReference type="STRING" id="1480694.DC28_02520"/>
<proteinExistence type="predicted"/>
<evidence type="ECO:0000256" key="2">
    <source>
        <dbReference type="SAM" id="Phobius"/>
    </source>
</evidence>
<feature type="transmembrane region" description="Helical" evidence="2">
    <location>
        <begin position="63"/>
        <end position="85"/>
    </location>
</feature>
<evidence type="ECO:0000313" key="4">
    <source>
        <dbReference type="Proteomes" id="UP000029692"/>
    </source>
</evidence>
<dbReference type="AlphaFoldDB" id="A0A098R1A2"/>
<evidence type="ECO:0000313" key="3">
    <source>
        <dbReference type="EMBL" id="KGE73556.1"/>
    </source>
</evidence>
<comment type="caution">
    <text evidence="3">The sequence shown here is derived from an EMBL/GenBank/DDBJ whole genome shotgun (WGS) entry which is preliminary data.</text>
</comment>
<protein>
    <submittedName>
        <fullName evidence="3">Uncharacterized protein</fullName>
    </submittedName>
</protein>
<sequence>MKDNTNHPGDHRPRITVQKNAQIYDQDPSLGHGFHYSREERLGMMARNRGEEQKQSWFKRNRVLIITLLDIVFLVIIAVLFNTVLAPKPWKTSTPGYTLSLETHEFGPELLNQLILTPVDENLTSLSIRGGFLLLSLPSLQPGYIRRIRETVAAGLTTPDLDLAQWQTGIQRALPIPGLSVVSALEVRDVLGFAGQREGSLRGRLPWTGDNPEEDGVFVVVGYVQPIVSDSQAENYPSSVVLRQVTP</sequence>
<dbReference type="Proteomes" id="UP000029692">
    <property type="component" value="Unassembled WGS sequence"/>
</dbReference>
<keyword evidence="2" id="KW-0472">Membrane</keyword>
<reference evidence="3 4" key="1">
    <citation type="submission" date="2014-05" db="EMBL/GenBank/DDBJ databases">
        <title>De novo Genome Sequence of Spirocheata sp.</title>
        <authorList>
            <person name="Shivani Y."/>
            <person name="Subhash Y."/>
            <person name="Tushar L."/>
            <person name="Sasikala C."/>
            <person name="Ramana C.V."/>
        </authorList>
    </citation>
    <scope>NUCLEOTIDE SEQUENCE [LARGE SCALE GENOMIC DNA]</scope>
    <source>
        <strain evidence="3 4">JC230</strain>
    </source>
</reference>
<keyword evidence="2" id="KW-1133">Transmembrane helix</keyword>
<feature type="region of interest" description="Disordered" evidence="1">
    <location>
        <begin position="1"/>
        <end position="20"/>
    </location>
</feature>
<organism evidence="3 4">
    <name type="scientific">Spirochaeta lutea</name>
    <dbReference type="NCBI Taxonomy" id="1480694"/>
    <lineage>
        <taxon>Bacteria</taxon>
        <taxon>Pseudomonadati</taxon>
        <taxon>Spirochaetota</taxon>
        <taxon>Spirochaetia</taxon>
        <taxon>Spirochaetales</taxon>
        <taxon>Spirochaetaceae</taxon>
        <taxon>Spirochaeta</taxon>
    </lineage>
</organism>
<dbReference type="EMBL" id="JNUP01000023">
    <property type="protein sequence ID" value="KGE73556.1"/>
    <property type="molecule type" value="Genomic_DNA"/>
</dbReference>
<dbReference type="RefSeq" id="WP_037545418.1">
    <property type="nucleotide sequence ID" value="NZ_JNUP01000023.1"/>
</dbReference>
<keyword evidence="4" id="KW-1185">Reference proteome</keyword>
<gene>
    <name evidence="3" type="ORF">DC28_02520</name>
</gene>
<name>A0A098R1A2_9SPIO</name>